<keyword evidence="1" id="KW-1133">Transmembrane helix</keyword>
<reference evidence="2 3" key="1">
    <citation type="submission" date="2019-01" db="EMBL/GenBank/DDBJ databases">
        <title>Zoogloea oleivorans genome sequencing and assembly.</title>
        <authorList>
            <person name="Tancsics A."/>
            <person name="Farkas M."/>
            <person name="Kriszt B."/>
            <person name="Maroti G."/>
            <person name="Horvath B."/>
        </authorList>
    </citation>
    <scope>NUCLEOTIDE SEQUENCE [LARGE SCALE GENOMIC DNA]</scope>
    <source>
        <strain evidence="2 3">Buc</strain>
    </source>
</reference>
<dbReference type="InterPro" id="IPR019670">
    <property type="entry name" value="DUF2523"/>
</dbReference>
<dbReference type="EMBL" id="SDKK01000001">
    <property type="protein sequence ID" value="TYC62062.1"/>
    <property type="molecule type" value="Genomic_DNA"/>
</dbReference>
<feature type="transmembrane region" description="Helical" evidence="1">
    <location>
        <begin position="7"/>
        <end position="26"/>
    </location>
</feature>
<accession>A0A6C2D8Q4</accession>
<keyword evidence="1" id="KW-0812">Transmembrane</keyword>
<dbReference type="Pfam" id="PF10734">
    <property type="entry name" value="DUF2523"/>
    <property type="match status" value="1"/>
</dbReference>
<evidence type="ECO:0000256" key="1">
    <source>
        <dbReference type="SAM" id="Phobius"/>
    </source>
</evidence>
<comment type="caution">
    <text evidence="2">The sequence shown here is derived from an EMBL/GenBank/DDBJ whole genome shotgun (WGS) entry which is preliminary data.</text>
</comment>
<feature type="transmembrane region" description="Helical" evidence="1">
    <location>
        <begin position="79"/>
        <end position="99"/>
    </location>
</feature>
<evidence type="ECO:0000313" key="3">
    <source>
        <dbReference type="Proteomes" id="UP000389128"/>
    </source>
</evidence>
<dbReference type="Proteomes" id="UP000389128">
    <property type="component" value="Unassembled WGS sequence"/>
</dbReference>
<evidence type="ECO:0000313" key="2">
    <source>
        <dbReference type="EMBL" id="TYC62062.1"/>
    </source>
</evidence>
<keyword evidence="1" id="KW-0472">Membrane</keyword>
<dbReference type="AlphaFoldDB" id="A0A6C2D8Q4"/>
<protein>
    <submittedName>
        <fullName evidence="2">DUF2523 domain-containing protein</fullName>
    </submittedName>
</protein>
<keyword evidence="3" id="KW-1185">Reference proteome</keyword>
<dbReference type="RefSeq" id="WP_148577153.1">
    <property type="nucleotide sequence ID" value="NZ_SDKK01000001.1"/>
</dbReference>
<gene>
    <name evidence="2" type="ORF">ETQ85_00430</name>
</gene>
<proteinExistence type="predicted"/>
<organism evidence="2 3">
    <name type="scientific">Zoogloea oleivorans</name>
    <dbReference type="NCBI Taxonomy" id="1552750"/>
    <lineage>
        <taxon>Bacteria</taxon>
        <taxon>Pseudomonadati</taxon>
        <taxon>Pseudomonadota</taxon>
        <taxon>Betaproteobacteria</taxon>
        <taxon>Rhodocyclales</taxon>
        <taxon>Zoogloeaceae</taxon>
        <taxon>Zoogloea</taxon>
    </lineage>
</organism>
<name>A0A6C2D8Q4_9RHOO</name>
<sequence length="114" mass="12239">MAIGKYGLLGGLLFTILSSIVLRVLYYSGVYLLTIKGISEAWLVLKEQVLHLQTDAPAVLTDVWMEVLQLISIAGIDQAVNMVMGAYGAYFGLAGLVFARGWMMRGSLPGALGS</sequence>